<evidence type="ECO:0000313" key="1">
    <source>
        <dbReference type="EMBL" id="KAB8186020.1"/>
    </source>
</evidence>
<comment type="caution">
    <text evidence="1">The sequence shown here is derived from an EMBL/GenBank/DDBJ whole genome shotgun (WGS) entry which is preliminary data.</text>
</comment>
<reference evidence="1 2" key="1">
    <citation type="submission" date="2019-10" db="EMBL/GenBank/DDBJ databases">
        <title>Nonomuraea sp. nov., isolated from Phyllanthus amarus.</title>
        <authorList>
            <person name="Klykleung N."/>
            <person name="Tanasupawat S."/>
        </authorList>
    </citation>
    <scope>NUCLEOTIDE SEQUENCE [LARGE SCALE GENOMIC DNA]</scope>
    <source>
        <strain evidence="1 2">CR1-09</strain>
    </source>
</reference>
<evidence type="ECO:0008006" key="3">
    <source>
        <dbReference type="Google" id="ProtNLM"/>
    </source>
</evidence>
<proteinExistence type="predicted"/>
<accession>A0A5N6C0I7</accession>
<evidence type="ECO:0000313" key="2">
    <source>
        <dbReference type="Proteomes" id="UP000313066"/>
    </source>
</evidence>
<protein>
    <recommendedName>
        <fullName evidence="3">ATP-binding protein</fullName>
    </recommendedName>
</protein>
<dbReference type="Proteomes" id="UP000313066">
    <property type="component" value="Unassembled WGS sequence"/>
</dbReference>
<dbReference type="RefSeq" id="WP_139573972.1">
    <property type="nucleotide sequence ID" value="NZ_VDMA02000004.1"/>
</dbReference>
<keyword evidence="2" id="KW-1185">Reference proteome</keyword>
<dbReference type="EMBL" id="VDMA02000004">
    <property type="protein sequence ID" value="KAB8186020.1"/>
    <property type="molecule type" value="Genomic_DNA"/>
</dbReference>
<name>A0A5N6C0I7_9ACTN</name>
<gene>
    <name evidence="1" type="ORF">FH610_009740</name>
</gene>
<sequence>MALDLTELALLRGAADENFEALTRAIVSRRFGALGTLRERRQQPGVEFYLRVEHRGELGDPGRVWGWSCKWFILGPRNELTPGQRTQIEESFEKASKHVAGLTDFVLCLPQRPAKQDVDWIYDLGSARGISTKLWAAENFDAQLSGLDELRSTFFGELVLSPDALSQAHKRSVAPIKARWMAPLHTSNHVEHRIERALLHPASFDWLDEHIAAIAVRTEALHDALPAIDDDATRVDAQGVVDDLDRFVDDLRAIAEAARNRRPTEARERIADQQPPATSPRKLRSLVFGLRKRRLPAALAVTGLAAEIRDVVCWLQDLHADLQAPLTAIVAAAGTGKTHLSAQLTAPTERPTAGVFIQGGHLRAGGTLDDLARRIPGLRVDRFEDLILALNSAGGRAGTRIPLILDGLNEAERPSEWRALLDELTPALDHYPNVLVIVTLREALAERALPDTAIKLDLKWNRTEVDDLIAAYFDHYLIDARGAWLPTRMFRYPLFLRMYCQAANPLRKQPVGVEALPTSMVGVFELYRDAVTKRLAEDPARKPVPADQIKRRLAELARELWARGVRRLPSDDARGILDAGETNWDESLFRRLEEEGVLLRDEVNGGDDTETGILFDRFAGYLIADALLVRMTYAEVEERLAEATMWKSLLDKDGHPLGVDVAISLVGLVPRRFAAHHLWRLAPEQHRSWVLAQELDSESELLDDQTVDQLATLIVTRNWRTSGPRGYRRQHPFDRLWEVRRSPAHRLNAHFLDRVLRLLPLPERDRKWTEWVRHRADDLLVDNLKQMIRRWTGSLDRVEADELDAVAMAWLLTSTNRDVRDLATKALQRYGRPEPKRLFDLATRMLDVDDPYVVERVVGAAFGAATAHQMPDPGGPFEHALAGWLVELRNRFLAGGSSPTSHELLRSYVRATYELAGTLHPGAVPTGIDPFALTFATVPTAPVMADDDPNAKECDSTFGMDFENYVIGSVIEGRRNYDFDHAEFRRARGEVMARVWELGWRAATLGDIDRAIAEAARRFGSTRTKVERYGKKYGWIAYYELIGRLSEAGHKRDRWVGGGRHVTPDIDPTCPDEPPVAPVQLPDWAPASPVDDEVWLRTGAVNVPAELWSPDRIYGVTNEWLLVEGFLQHRHDGRKVFGFFRTLLLEPADVNSALELASRIEYPGNHFFPQLPMIRDVFAGEMPWSPRFKARLDADDNESYSRPALRRDWREEGIGIGQVAVELATGESGSPTELERSYDVPSFEFAARFGLRQLPGTLDLVGMDGTRASAIFRVEEPWRGQLLFLRRDLVVDFAGDRRIVQVAWGEREVTVEWNSVPSWVRSVHENYEHVWRDIGVLHEP</sequence>
<organism evidence="1 2">
    <name type="scientific">Microbispora catharanthi</name>
    <dbReference type="NCBI Taxonomy" id="1712871"/>
    <lineage>
        <taxon>Bacteria</taxon>
        <taxon>Bacillati</taxon>
        <taxon>Actinomycetota</taxon>
        <taxon>Actinomycetes</taxon>
        <taxon>Streptosporangiales</taxon>
        <taxon>Streptosporangiaceae</taxon>
        <taxon>Microbispora</taxon>
    </lineage>
</organism>